<feature type="transmembrane region" description="Helical" evidence="2">
    <location>
        <begin position="21"/>
        <end position="38"/>
    </location>
</feature>
<feature type="compositionally biased region" description="Basic and acidic residues" evidence="1">
    <location>
        <begin position="72"/>
        <end position="95"/>
    </location>
</feature>
<gene>
    <name evidence="3" type="ORF">ZIOFF_073852</name>
</gene>
<reference evidence="3 4" key="1">
    <citation type="submission" date="2020-08" db="EMBL/GenBank/DDBJ databases">
        <title>Plant Genome Project.</title>
        <authorList>
            <person name="Zhang R.-G."/>
        </authorList>
    </citation>
    <scope>NUCLEOTIDE SEQUENCE [LARGE SCALE GENOMIC DNA]</scope>
    <source>
        <tissue evidence="3">Rhizome</tissue>
    </source>
</reference>
<dbReference type="PANTHER" id="PTHR33700:SF4">
    <property type="entry name" value="MYB-LIKE PROTEIN X"/>
    <property type="match status" value="1"/>
</dbReference>
<comment type="caution">
    <text evidence="3">The sequence shown here is derived from an EMBL/GenBank/DDBJ whole genome shotgun (WGS) entry which is preliminary data.</text>
</comment>
<protein>
    <submittedName>
        <fullName evidence="3">Uncharacterized protein</fullName>
    </submittedName>
</protein>
<evidence type="ECO:0000256" key="2">
    <source>
        <dbReference type="SAM" id="Phobius"/>
    </source>
</evidence>
<feature type="compositionally biased region" description="Basic and acidic residues" evidence="1">
    <location>
        <begin position="102"/>
        <end position="125"/>
    </location>
</feature>
<keyword evidence="2" id="KW-0472">Membrane</keyword>
<proteinExistence type="predicted"/>
<accession>A0A8J5ESX9</accession>
<keyword evidence="4" id="KW-1185">Reference proteome</keyword>
<evidence type="ECO:0000313" key="4">
    <source>
        <dbReference type="Proteomes" id="UP000734854"/>
    </source>
</evidence>
<keyword evidence="2" id="KW-1133">Transmembrane helix</keyword>
<keyword evidence="2" id="KW-0812">Transmembrane</keyword>
<feature type="region of interest" description="Disordered" evidence="1">
    <location>
        <begin position="72"/>
        <end position="156"/>
    </location>
</feature>
<dbReference type="EMBL" id="JACMSC010000022">
    <property type="protein sequence ID" value="KAG6469154.1"/>
    <property type="molecule type" value="Genomic_DNA"/>
</dbReference>
<feature type="compositionally biased region" description="Basic and acidic residues" evidence="1">
    <location>
        <begin position="132"/>
        <end position="155"/>
    </location>
</feature>
<evidence type="ECO:0000313" key="3">
    <source>
        <dbReference type="EMBL" id="KAG6469154.1"/>
    </source>
</evidence>
<sequence>MLRQVSSRNHRAKGGFRAKNALQISTLVAVGIWLIYQMKYSHDHRKAYEDKLNINARQSELITSFRRKDLSPFSGKEEAKHAELKEKAREADPSEQKSQIARKVDDPEHEEHSHEAREKSFRGDDASSEVVHNTHEAERDERTREARERSFKADDASSAVDHIVPLKDSEPEIGMFVSVQEKNTSLIQFNQTLPESRAAANETLDHIHDETGVLKFHANESESQDELGLRSIENVQKDYTVIPKNSTQAQSNQTTVVDPTIVARDLQNLTAVHPLQTSTEAAKLEVPTTKNEVR</sequence>
<dbReference type="Proteomes" id="UP000734854">
    <property type="component" value="Unassembled WGS sequence"/>
</dbReference>
<name>A0A8J5ESX9_ZINOF</name>
<dbReference type="OrthoDB" id="1928179at2759"/>
<dbReference type="PANTHER" id="PTHR33700">
    <property type="entry name" value="MYB-LIKE PROTEIN X"/>
    <property type="match status" value="1"/>
</dbReference>
<dbReference type="AlphaFoldDB" id="A0A8J5ESX9"/>
<organism evidence="3 4">
    <name type="scientific">Zingiber officinale</name>
    <name type="common">Ginger</name>
    <name type="synonym">Amomum zingiber</name>
    <dbReference type="NCBI Taxonomy" id="94328"/>
    <lineage>
        <taxon>Eukaryota</taxon>
        <taxon>Viridiplantae</taxon>
        <taxon>Streptophyta</taxon>
        <taxon>Embryophyta</taxon>
        <taxon>Tracheophyta</taxon>
        <taxon>Spermatophyta</taxon>
        <taxon>Magnoliopsida</taxon>
        <taxon>Liliopsida</taxon>
        <taxon>Zingiberales</taxon>
        <taxon>Zingiberaceae</taxon>
        <taxon>Zingiber</taxon>
    </lineage>
</organism>
<evidence type="ECO:0000256" key="1">
    <source>
        <dbReference type="SAM" id="MobiDB-lite"/>
    </source>
</evidence>